<dbReference type="Proteomes" id="UP000663860">
    <property type="component" value="Unassembled WGS sequence"/>
</dbReference>
<keyword evidence="10 11" id="KW-0472">Membrane</keyword>
<dbReference type="SUPFAM" id="SSF144091">
    <property type="entry name" value="Rhomboid-like"/>
    <property type="match status" value="1"/>
</dbReference>
<evidence type="ECO:0000256" key="11">
    <source>
        <dbReference type="RuleBase" id="RU362115"/>
    </source>
</evidence>
<keyword evidence="8 11" id="KW-0720">Serine protease</keyword>
<feature type="transmembrane region" description="Helical" evidence="11">
    <location>
        <begin position="138"/>
        <end position="159"/>
    </location>
</feature>
<gene>
    <name evidence="13" type="ORF">IZO911_LOCUS14374</name>
    <name evidence="14" type="ORF">KXQ929_LOCUS34124</name>
</gene>
<organism evidence="13 15">
    <name type="scientific">Adineta steineri</name>
    <dbReference type="NCBI Taxonomy" id="433720"/>
    <lineage>
        <taxon>Eukaryota</taxon>
        <taxon>Metazoa</taxon>
        <taxon>Spiralia</taxon>
        <taxon>Gnathifera</taxon>
        <taxon>Rotifera</taxon>
        <taxon>Eurotatoria</taxon>
        <taxon>Bdelloidea</taxon>
        <taxon>Adinetida</taxon>
        <taxon>Adinetidae</taxon>
        <taxon>Adineta</taxon>
    </lineage>
</organism>
<dbReference type="Proteomes" id="UP000663868">
    <property type="component" value="Unassembled WGS sequence"/>
</dbReference>
<protein>
    <recommendedName>
        <fullName evidence="4">rhomboid protease</fullName>
        <ecNumber evidence="4">3.4.21.105</ecNumber>
    </recommendedName>
</protein>
<comment type="similarity">
    <text evidence="3 11">Belongs to the peptidase S54 family.</text>
</comment>
<dbReference type="InterPro" id="IPR022764">
    <property type="entry name" value="Peptidase_S54_rhomboid_dom"/>
</dbReference>
<comment type="subcellular location">
    <subcellularLocation>
        <location evidence="2 11">Membrane</location>
        <topology evidence="2 11">Multi-pass membrane protein</topology>
    </subcellularLocation>
</comment>
<keyword evidence="5 11" id="KW-0645">Protease</keyword>
<feature type="domain" description="Peptidase S54 rhomboid" evidence="12">
    <location>
        <begin position="41"/>
        <end position="184"/>
    </location>
</feature>
<sequence>MRPTSDDNRMRKASFGPAAENHTINYDEHMKYICFSFLYPHQLWRMITVNLIHMGWFHLLSNLSKQLMYGILLERKYGSVRVITLYWLSEFGASLNSMLSGSRNFGVGSSGAIFGVMLFFIVERFSAMKNNVNHRISILIQLVLLVVLPMTISICQIIILKIDPAHSAHLGGGLVGVLFGIGMFGCPCLYNNEHNFCQTICRRTAFGVLFLYFVISLIIVFRTNAPFLGSIMSTNPS</sequence>
<evidence type="ECO:0000256" key="4">
    <source>
        <dbReference type="ARBA" id="ARBA00013039"/>
    </source>
</evidence>
<name>A0A814CD94_9BILA</name>
<dbReference type="InterPro" id="IPR002610">
    <property type="entry name" value="Peptidase_S54_rhomboid-like"/>
</dbReference>
<dbReference type="EC" id="3.4.21.105" evidence="4"/>
<feature type="transmembrane region" description="Helical" evidence="11">
    <location>
        <begin position="105"/>
        <end position="126"/>
    </location>
</feature>
<evidence type="ECO:0000256" key="10">
    <source>
        <dbReference type="ARBA" id="ARBA00023136"/>
    </source>
</evidence>
<dbReference type="Pfam" id="PF01694">
    <property type="entry name" value="Rhomboid"/>
    <property type="match status" value="1"/>
</dbReference>
<evidence type="ECO:0000259" key="12">
    <source>
        <dbReference type="Pfam" id="PF01694"/>
    </source>
</evidence>
<evidence type="ECO:0000256" key="6">
    <source>
        <dbReference type="ARBA" id="ARBA00022692"/>
    </source>
</evidence>
<dbReference type="PANTHER" id="PTHR22936">
    <property type="entry name" value="RHOMBOID-RELATED"/>
    <property type="match status" value="1"/>
</dbReference>
<dbReference type="EMBL" id="CAJNOE010000119">
    <property type="protein sequence ID" value="CAF0939928.1"/>
    <property type="molecule type" value="Genomic_DNA"/>
</dbReference>
<dbReference type="GO" id="GO:0004252">
    <property type="term" value="F:serine-type endopeptidase activity"/>
    <property type="evidence" value="ECO:0007669"/>
    <property type="project" value="InterPro"/>
</dbReference>
<keyword evidence="9 11" id="KW-1133">Transmembrane helix</keyword>
<feature type="transmembrane region" description="Helical" evidence="11">
    <location>
        <begin position="171"/>
        <end position="192"/>
    </location>
</feature>
<dbReference type="PANTHER" id="PTHR22936:SF69">
    <property type="entry name" value="RHOMBOID-LIKE PROTEIN"/>
    <property type="match status" value="1"/>
</dbReference>
<evidence type="ECO:0000256" key="5">
    <source>
        <dbReference type="ARBA" id="ARBA00022670"/>
    </source>
</evidence>
<evidence type="ECO:0000313" key="14">
    <source>
        <dbReference type="EMBL" id="CAF4093870.1"/>
    </source>
</evidence>
<comment type="catalytic activity">
    <reaction evidence="1 11">
        <text>Cleaves type-1 transmembrane domains using a catalytic dyad composed of serine and histidine that are contributed by different transmembrane domains.</text>
        <dbReference type="EC" id="3.4.21.105"/>
    </reaction>
</comment>
<accession>A0A814CD94</accession>
<evidence type="ECO:0000256" key="9">
    <source>
        <dbReference type="ARBA" id="ARBA00022989"/>
    </source>
</evidence>
<dbReference type="GO" id="GO:0016020">
    <property type="term" value="C:membrane"/>
    <property type="evidence" value="ECO:0007669"/>
    <property type="project" value="UniProtKB-SubCell"/>
</dbReference>
<comment type="caution">
    <text evidence="13">The sequence shown here is derived from an EMBL/GenBank/DDBJ whole genome shotgun (WGS) entry which is preliminary data.</text>
</comment>
<dbReference type="InterPro" id="IPR035952">
    <property type="entry name" value="Rhomboid-like_sf"/>
</dbReference>
<evidence type="ECO:0000313" key="13">
    <source>
        <dbReference type="EMBL" id="CAF0939928.1"/>
    </source>
</evidence>
<keyword evidence="7 11" id="KW-0378">Hydrolase</keyword>
<keyword evidence="6 11" id="KW-0812">Transmembrane</keyword>
<evidence type="ECO:0000256" key="8">
    <source>
        <dbReference type="ARBA" id="ARBA00022825"/>
    </source>
</evidence>
<reference evidence="13" key="1">
    <citation type="submission" date="2021-02" db="EMBL/GenBank/DDBJ databases">
        <authorList>
            <person name="Nowell W R."/>
        </authorList>
    </citation>
    <scope>NUCLEOTIDE SEQUENCE</scope>
</reference>
<evidence type="ECO:0000256" key="3">
    <source>
        <dbReference type="ARBA" id="ARBA00009045"/>
    </source>
</evidence>
<dbReference type="EMBL" id="CAJOBB010004560">
    <property type="protein sequence ID" value="CAF4093870.1"/>
    <property type="molecule type" value="Genomic_DNA"/>
</dbReference>
<comment type="function">
    <text evidence="11">Serine protease involved in intramembrane proteolysis.</text>
</comment>
<evidence type="ECO:0000256" key="2">
    <source>
        <dbReference type="ARBA" id="ARBA00004141"/>
    </source>
</evidence>
<evidence type="ECO:0000256" key="7">
    <source>
        <dbReference type="ARBA" id="ARBA00022801"/>
    </source>
</evidence>
<feature type="transmembrane region" description="Helical" evidence="11">
    <location>
        <begin position="43"/>
        <end position="61"/>
    </location>
</feature>
<feature type="transmembrane region" description="Helical" evidence="11">
    <location>
        <begin position="204"/>
        <end position="223"/>
    </location>
</feature>
<evidence type="ECO:0000313" key="15">
    <source>
        <dbReference type="Proteomes" id="UP000663860"/>
    </source>
</evidence>
<proteinExistence type="inferred from homology"/>
<dbReference type="GO" id="GO:0006508">
    <property type="term" value="P:proteolysis"/>
    <property type="evidence" value="ECO:0007669"/>
    <property type="project" value="UniProtKB-KW"/>
</dbReference>
<dbReference type="Gene3D" id="1.20.1540.10">
    <property type="entry name" value="Rhomboid-like"/>
    <property type="match status" value="1"/>
</dbReference>
<dbReference type="AlphaFoldDB" id="A0A814CD94"/>
<evidence type="ECO:0000256" key="1">
    <source>
        <dbReference type="ARBA" id="ARBA00000156"/>
    </source>
</evidence>
<comment type="caution">
    <text evidence="11">Lacks conserved residue(s) required for the propagation of feature annotation.</text>
</comment>